<proteinExistence type="predicted"/>
<accession>A0A1G2MIA8</accession>
<dbReference type="EMBL" id="MHRJ01000021">
    <property type="protein sequence ID" value="OHA22732.1"/>
    <property type="molecule type" value="Genomic_DNA"/>
</dbReference>
<comment type="caution">
    <text evidence="2">The sequence shown here is derived from an EMBL/GenBank/DDBJ whole genome shotgun (WGS) entry which is preliminary data.</text>
</comment>
<evidence type="ECO:0000313" key="2">
    <source>
        <dbReference type="EMBL" id="OHA22732.1"/>
    </source>
</evidence>
<sequence>MARSPEEIKARCSSILNNEELISLVEKSSSPSAAYEMVFAETKDISKAKAGRWLAVLRRDYPTEYRNLVPNQTSHVSNDKAQTEKETES</sequence>
<dbReference type="AlphaFoldDB" id="A0A1G2MIA8"/>
<protein>
    <submittedName>
        <fullName evidence="2">Uncharacterized protein</fullName>
    </submittedName>
</protein>
<evidence type="ECO:0000256" key="1">
    <source>
        <dbReference type="SAM" id="MobiDB-lite"/>
    </source>
</evidence>
<name>A0A1G2MIA8_9BACT</name>
<reference evidence="2 3" key="1">
    <citation type="journal article" date="2016" name="Nat. Commun.">
        <title>Thousands of microbial genomes shed light on interconnected biogeochemical processes in an aquifer system.</title>
        <authorList>
            <person name="Anantharaman K."/>
            <person name="Brown C.T."/>
            <person name="Hug L.A."/>
            <person name="Sharon I."/>
            <person name="Castelle C.J."/>
            <person name="Probst A.J."/>
            <person name="Thomas B.C."/>
            <person name="Singh A."/>
            <person name="Wilkins M.J."/>
            <person name="Karaoz U."/>
            <person name="Brodie E.L."/>
            <person name="Williams K.H."/>
            <person name="Hubbard S.S."/>
            <person name="Banfield J.F."/>
        </authorList>
    </citation>
    <scope>NUCLEOTIDE SEQUENCE [LARGE SCALE GENOMIC DNA]</scope>
</reference>
<feature type="region of interest" description="Disordered" evidence="1">
    <location>
        <begin position="68"/>
        <end position="89"/>
    </location>
</feature>
<feature type="compositionally biased region" description="Basic and acidic residues" evidence="1">
    <location>
        <begin position="77"/>
        <end position="89"/>
    </location>
</feature>
<gene>
    <name evidence="2" type="ORF">A2W52_04400</name>
</gene>
<dbReference type="Proteomes" id="UP000176493">
    <property type="component" value="Unassembled WGS sequence"/>
</dbReference>
<organism evidence="2 3">
    <name type="scientific">Candidatus Taylorbacteria bacterium RIFCSPHIGHO2_02_49_25</name>
    <dbReference type="NCBI Taxonomy" id="1802305"/>
    <lineage>
        <taxon>Bacteria</taxon>
        <taxon>Candidatus Tayloriibacteriota</taxon>
    </lineage>
</organism>
<evidence type="ECO:0000313" key="3">
    <source>
        <dbReference type="Proteomes" id="UP000176493"/>
    </source>
</evidence>